<dbReference type="Proteomes" id="UP000006727">
    <property type="component" value="Chromosome 19"/>
</dbReference>
<accession>A0A7I3ZHN8</accession>
<dbReference type="EnsemblPlants" id="Pp3c19_19780V3.2">
    <property type="protein sequence ID" value="PAC:32937880.CDS.1"/>
    <property type="gene ID" value="Pp3c19_19780"/>
</dbReference>
<evidence type="ECO:0000256" key="1">
    <source>
        <dbReference type="SAM" id="MobiDB-lite"/>
    </source>
</evidence>
<protein>
    <submittedName>
        <fullName evidence="2">Uncharacterized protein</fullName>
    </submittedName>
</protein>
<reference evidence="2 3" key="2">
    <citation type="journal article" date="2018" name="Plant J.">
        <title>The Physcomitrella patens chromosome-scale assembly reveals moss genome structure and evolution.</title>
        <authorList>
            <person name="Lang D."/>
            <person name="Ullrich K.K."/>
            <person name="Murat F."/>
            <person name="Fuchs J."/>
            <person name="Jenkins J."/>
            <person name="Haas F.B."/>
            <person name="Piednoel M."/>
            <person name="Gundlach H."/>
            <person name="Van Bel M."/>
            <person name="Meyberg R."/>
            <person name="Vives C."/>
            <person name="Morata J."/>
            <person name="Symeonidi A."/>
            <person name="Hiss M."/>
            <person name="Muchero W."/>
            <person name="Kamisugi Y."/>
            <person name="Saleh O."/>
            <person name="Blanc G."/>
            <person name="Decker E.L."/>
            <person name="van Gessel N."/>
            <person name="Grimwood J."/>
            <person name="Hayes R.D."/>
            <person name="Graham S.W."/>
            <person name="Gunter L.E."/>
            <person name="McDaniel S.F."/>
            <person name="Hoernstein S.N.W."/>
            <person name="Larsson A."/>
            <person name="Li F.W."/>
            <person name="Perroud P.F."/>
            <person name="Phillips J."/>
            <person name="Ranjan P."/>
            <person name="Rokshar D.S."/>
            <person name="Rothfels C.J."/>
            <person name="Schneider L."/>
            <person name="Shu S."/>
            <person name="Stevenson D.W."/>
            <person name="Thummler F."/>
            <person name="Tillich M."/>
            <person name="Villarreal Aguilar J.C."/>
            <person name="Widiez T."/>
            <person name="Wong G.K."/>
            <person name="Wymore A."/>
            <person name="Zhang Y."/>
            <person name="Zimmer A.D."/>
            <person name="Quatrano R.S."/>
            <person name="Mayer K.F.X."/>
            <person name="Goodstein D."/>
            <person name="Casacuberta J.M."/>
            <person name="Vandepoele K."/>
            <person name="Reski R."/>
            <person name="Cuming A.C."/>
            <person name="Tuskan G.A."/>
            <person name="Maumus F."/>
            <person name="Salse J."/>
            <person name="Schmutz J."/>
            <person name="Rensing S.A."/>
        </authorList>
    </citation>
    <scope>NUCLEOTIDE SEQUENCE [LARGE SCALE GENOMIC DNA]</scope>
    <source>
        <strain evidence="2 3">cv. Gransden 2004</strain>
    </source>
</reference>
<dbReference type="Gramene" id="Pp3c19_19780V3.2">
    <property type="protein sequence ID" value="PAC:32937880.CDS.1"/>
    <property type="gene ID" value="Pp3c19_19780"/>
</dbReference>
<sequence length="80" mass="8869">MKICKHEDLLHVTKQRCILYTTTTPLLINCKPRCQKKRVRERDSLGGEPASTARSSPILPCEFTTRGASPQRGSGICRAG</sequence>
<dbReference type="EMBL" id="ABEU02000019">
    <property type="status" value="NOT_ANNOTATED_CDS"/>
    <property type="molecule type" value="Genomic_DNA"/>
</dbReference>
<dbReference type="AlphaFoldDB" id="A0A7I3ZHN8"/>
<evidence type="ECO:0000313" key="3">
    <source>
        <dbReference type="Proteomes" id="UP000006727"/>
    </source>
</evidence>
<evidence type="ECO:0000313" key="2">
    <source>
        <dbReference type="EnsemblPlants" id="PAC:32937880.CDS.1"/>
    </source>
</evidence>
<reference evidence="2 3" key="1">
    <citation type="journal article" date="2008" name="Science">
        <title>The Physcomitrella genome reveals evolutionary insights into the conquest of land by plants.</title>
        <authorList>
            <person name="Rensing S."/>
            <person name="Lang D."/>
            <person name="Zimmer A."/>
            <person name="Terry A."/>
            <person name="Salamov A."/>
            <person name="Shapiro H."/>
            <person name="Nishiyama T."/>
            <person name="Perroud P.-F."/>
            <person name="Lindquist E."/>
            <person name="Kamisugi Y."/>
            <person name="Tanahashi T."/>
            <person name="Sakakibara K."/>
            <person name="Fujita T."/>
            <person name="Oishi K."/>
            <person name="Shin-I T."/>
            <person name="Kuroki Y."/>
            <person name="Toyoda A."/>
            <person name="Suzuki Y."/>
            <person name="Hashimoto A."/>
            <person name="Yamaguchi K."/>
            <person name="Sugano A."/>
            <person name="Kohara Y."/>
            <person name="Fujiyama A."/>
            <person name="Anterola A."/>
            <person name="Aoki S."/>
            <person name="Ashton N."/>
            <person name="Barbazuk W.B."/>
            <person name="Barker E."/>
            <person name="Bennetzen J."/>
            <person name="Bezanilla M."/>
            <person name="Blankenship R."/>
            <person name="Cho S.H."/>
            <person name="Dutcher S."/>
            <person name="Estelle M."/>
            <person name="Fawcett J.A."/>
            <person name="Gundlach H."/>
            <person name="Hanada K."/>
            <person name="Heyl A."/>
            <person name="Hicks K.A."/>
            <person name="Hugh J."/>
            <person name="Lohr M."/>
            <person name="Mayer K."/>
            <person name="Melkozernov A."/>
            <person name="Murata T."/>
            <person name="Nelson D."/>
            <person name="Pils B."/>
            <person name="Prigge M."/>
            <person name="Reiss B."/>
            <person name="Renner T."/>
            <person name="Rombauts S."/>
            <person name="Rushton P."/>
            <person name="Sanderfoot A."/>
            <person name="Schween G."/>
            <person name="Shiu S.-H."/>
            <person name="Stueber K."/>
            <person name="Theodoulou F.L."/>
            <person name="Tu H."/>
            <person name="Van de Peer Y."/>
            <person name="Verrier P.J."/>
            <person name="Waters E."/>
            <person name="Wood A."/>
            <person name="Yang L."/>
            <person name="Cove D."/>
            <person name="Cuming A."/>
            <person name="Hasebe M."/>
            <person name="Lucas S."/>
            <person name="Mishler D.B."/>
            <person name="Reski R."/>
            <person name="Grigoriev I."/>
            <person name="Quatrano R.S."/>
            <person name="Boore J.L."/>
        </authorList>
    </citation>
    <scope>NUCLEOTIDE SEQUENCE [LARGE SCALE GENOMIC DNA]</scope>
    <source>
        <strain evidence="2 3">cv. Gransden 2004</strain>
    </source>
</reference>
<proteinExistence type="predicted"/>
<feature type="region of interest" description="Disordered" evidence="1">
    <location>
        <begin position="38"/>
        <end position="80"/>
    </location>
</feature>
<name>A0A7I3ZHN8_PHYPA</name>
<reference evidence="2" key="3">
    <citation type="submission" date="2020-12" db="UniProtKB">
        <authorList>
            <consortium name="EnsemblPlants"/>
        </authorList>
    </citation>
    <scope>IDENTIFICATION</scope>
</reference>
<organism evidence="2 3">
    <name type="scientific">Physcomitrium patens</name>
    <name type="common">Spreading-leaved earth moss</name>
    <name type="synonym">Physcomitrella patens</name>
    <dbReference type="NCBI Taxonomy" id="3218"/>
    <lineage>
        <taxon>Eukaryota</taxon>
        <taxon>Viridiplantae</taxon>
        <taxon>Streptophyta</taxon>
        <taxon>Embryophyta</taxon>
        <taxon>Bryophyta</taxon>
        <taxon>Bryophytina</taxon>
        <taxon>Bryopsida</taxon>
        <taxon>Funariidae</taxon>
        <taxon>Funariales</taxon>
        <taxon>Funariaceae</taxon>
        <taxon>Physcomitrium</taxon>
    </lineage>
</organism>
<keyword evidence="3" id="KW-1185">Reference proteome</keyword>